<dbReference type="EMBL" id="JMCB01000012">
    <property type="protein sequence ID" value="KFE65346.1"/>
    <property type="molecule type" value="Genomic_DNA"/>
</dbReference>
<evidence type="ECO:0000313" key="2">
    <source>
        <dbReference type="Proteomes" id="UP000028725"/>
    </source>
</evidence>
<dbReference type="OrthoDB" id="265651at2"/>
<accession>A0A085WCD3</accession>
<gene>
    <name evidence="1" type="ORF">DB31_1462</name>
</gene>
<evidence type="ECO:0000313" key="1">
    <source>
        <dbReference type="EMBL" id="KFE65346.1"/>
    </source>
</evidence>
<proteinExistence type="predicted"/>
<keyword evidence="2" id="KW-1185">Reference proteome</keyword>
<sequence>MDWSAYAHEQGLGREVGENLVRAKEFSRSPHLTTGDLLRALLRDGSHAGAACAALELTPERVEPALEDLAVTPEPLVLQGPTELSGPLASVILHVQDEGNLLGVQSSGSLLLALRPDRLDVNPGPHDPLDSPGHGELALEMLGVERLRLRAAVLEAIAKSHPDTRDWDTRAEGFLRLSRFHMAYPYPGETEPPNAGSEAAEEAARLPAIAAHYLHATSADLQWLGKALYDERKKWFVARLVRLTELVPPELLEPLICAAIYEQDPSRNRHFVEAAVRGVGLAPVHERLLWYMRKGEDSEKAGAMRALYWCPPPDADSVKETTRGLLDAFQRETDLDVRRTALGRLALIDWRAMDTELRVRLAEVLQVAEAHPDVYIRHRADALRMDLRGVLS</sequence>
<dbReference type="RefSeq" id="WP_052420315.1">
    <property type="nucleotide sequence ID" value="NZ_JMCB01000012.1"/>
</dbReference>
<organism evidence="1 2">
    <name type="scientific">Hyalangium minutum</name>
    <dbReference type="NCBI Taxonomy" id="394096"/>
    <lineage>
        <taxon>Bacteria</taxon>
        <taxon>Pseudomonadati</taxon>
        <taxon>Myxococcota</taxon>
        <taxon>Myxococcia</taxon>
        <taxon>Myxococcales</taxon>
        <taxon>Cystobacterineae</taxon>
        <taxon>Archangiaceae</taxon>
        <taxon>Hyalangium</taxon>
    </lineage>
</organism>
<dbReference type="AlphaFoldDB" id="A0A085WCD3"/>
<name>A0A085WCD3_9BACT</name>
<dbReference type="Proteomes" id="UP000028725">
    <property type="component" value="Unassembled WGS sequence"/>
</dbReference>
<protein>
    <submittedName>
        <fullName evidence="1">Uncharacterized protein</fullName>
    </submittedName>
</protein>
<comment type="caution">
    <text evidence="1">The sequence shown here is derived from an EMBL/GenBank/DDBJ whole genome shotgun (WGS) entry which is preliminary data.</text>
</comment>
<reference evidence="1 2" key="1">
    <citation type="submission" date="2014-04" db="EMBL/GenBank/DDBJ databases">
        <title>Genome assembly of Hyalangium minutum DSM 14724.</title>
        <authorList>
            <person name="Sharma G."/>
            <person name="Subramanian S."/>
        </authorList>
    </citation>
    <scope>NUCLEOTIDE SEQUENCE [LARGE SCALE GENOMIC DNA]</scope>
    <source>
        <strain evidence="1 2">DSM 14724</strain>
    </source>
</reference>